<organism evidence="3 4">
    <name type="scientific">Ceratopteris richardii</name>
    <name type="common">Triangle waterfern</name>
    <dbReference type="NCBI Taxonomy" id="49495"/>
    <lineage>
        <taxon>Eukaryota</taxon>
        <taxon>Viridiplantae</taxon>
        <taxon>Streptophyta</taxon>
        <taxon>Embryophyta</taxon>
        <taxon>Tracheophyta</taxon>
        <taxon>Polypodiopsida</taxon>
        <taxon>Polypodiidae</taxon>
        <taxon>Polypodiales</taxon>
        <taxon>Pteridineae</taxon>
        <taxon>Pteridaceae</taxon>
        <taxon>Parkerioideae</taxon>
        <taxon>Ceratopteris</taxon>
    </lineage>
</organism>
<feature type="region of interest" description="Disordered" evidence="2">
    <location>
        <begin position="213"/>
        <end position="234"/>
    </location>
</feature>
<accession>A0A8T2QHH9</accession>
<dbReference type="EMBL" id="CM035439">
    <property type="protein sequence ID" value="KAH7283339.1"/>
    <property type="molecule type" value="Genomic_DNA"/>
</dbReference>
<dbReference type="Proteomes" id="UP000825935">
    <property type="component" value="Chromosome 34"/>
</dbReference>
<dbReference type="PANTHER" id="PTHR31896:SF64">
    <property type="entry name" value="TRICHOTHECENE 3-O-ACETYLTRANSFERASE"/>
    <property type="match status" value="1"/>
</dbReference>
<dbReference type="SUPFAM" id="SSF52777">
    <property type="entry name" value="CoA-dependent acyltransferases"/>
    <property type="match status" value="1"/>
</dbReference>
<dbReference type="EMBL" id="CM035439">
    <property type="protein sequence ID" value="KAH7283337.1"/>
    <property type="molecule type" value="Genomic_DNA"/>
</dbReference>
<dbReference type="OrthoDB" id="1862401at2759"/>
<keyword evidence="4" id="KW-1185">Reference proteome</keyword>
<dbReference type="InterPro" id="IPR023213">
    <property type="entry name" value="CAT-like_dom_sf"/>
</dbReference>
<dbReference type="Gene3D" id="3.30.559.10">
    <property type="entry name" value="Chloramphenicol acetyltransferase-like domain"/>
    <property type="match status" value="2"/>
</dbReference>
<dbReference type="Pfam" id="PF02458">
    <property type="entry name" value="Transferase"/>
    <property type="match status" value="1"/>
</dbReference>
<dbReference type="AlphaFoldDB" id="A0A8T2QHH9"/>
<evidence type="ECO:0000313" key="3">
    <source>
        <dbReference type="EMBL" id="KAH7283339.1"/>
    </source>
</evidence>
<name>A0A8T2QHH9_CERRI</name>
<keyword evidence="1" id="KW-0808">Transferase</keyword>
<dbReference type="InterPro" id="IPR051283">
    <property type="entry name" value="Sec_Metabolite_Acyltrans"/>
</dbReference>
<proteinExistence type="predicted"/>
<reference evidence="3" key="1">
    <citation type="submission" date="2021-08" db="EMBL/GenBank/DDBJ databases">
        <title>WGS assembly of Ceratopteris richardii.</title>
        <authorList>
            <person name="Marchant D.B."/>
            <person name="Chen G."/>
            <person name="Jenkins J."/>
            <person name="Shu S."/>
            <person name="Leebens-Mack J."/>
            <person name="Grimwood J."/>
            <person name="Schmutz J."/>
            <person name="Soltis P."/>
            <person name="Soltis D."/>
            <person name="Chen Z.-H."/>
        </authorList>
    </citation>
    <scope>NUCLEOTIDE SEQUENCE</scope>
    <source>
        <strain evidence="3">Whitten #5841</strain>
        <tissue evidence="3">Leaf</tissue>
    </source>
</reference>
<sequence>MASSGSEINVVIRGRETVVPETPTERRTFFLSCLDIFWKDVHYNQRLVFYEAVPDEQEALANRLKRSLAQCLVHYYPWCGRLVKEGRPAIDCNDAGVEFVEACVDSPLLQLADEGFQMRPLFRQLCQHVDHTKDNSPLLSVQVTFFSDGGVAVGITQSHVIADGQALWNFMMSWSECSRGVPLSCPPVHDRELLALPNPSAEKASTWRFYESKVEGEEGSPSTGDSADETQLGPSTPPDLTQCLLIMPSSAIKQLKAEDGGVHTSYEVMCAHLWKHITIARQRPPHEPTFLFVLANCRSRINPPLPATYFGNAIGFDICVAKPKRICSETLHDTASRIHSTIVSIVHDGLQGFMNWLEIPENNLFAHIMARMPQGKSMNVASSPRFPAYEVDFGWGKPSAVRSPNVPGEGEIVLFGGNPKLGQDDVEMCIALPSDVLKRLLEDPKFLAKAPSTPFT</sequence>
<dbReference type="GO" id="GO:0016740">
    <property type="term" value="F:transferase activity"/>
    <property type="evidence" value="ECO:0007669"/>
    <property type="project" value="UniProtKB-KW"/>
</dbReference>
<gene>
    <name evidence="3" type="ORF">KP509_34G002100</name>
</gene>
<evidence type="ECO:0000256" key="2">
    <source>
        <dbReference type="SAM" id="MobiDB-lite"/>
    </source>
</evidence>
<evidence type="ECO:0000256" key="1">
    <source>
        <dbReference type="ARBA" id="ARBA00022679"/>
    </source>
</evidence>
<evidence type="ECO:0000313" key="4">
    <source>
        <dbReference type="Proteomes" id="UP000825935"/>
    </source>
</evidence>
<dbReference type="PANTHER" id="PTHR31896">
    <property type="entry name" value="FAMILY REGULATORY PROTEIN, PUTATIVE (AFU_ORTHOLOGUE AFUA_3G14730)-RELATED"/>
    <property type="match status" value="1"/>
</dbReference>
<protein>
    <submittedName>
        <fullName evidence="3">Uncharacterized protein</fullName>
    </submittedName>
</protein>
<comment type="caution">
    <text evidence="3">The sequence shown here is derived from an EMBL/GenBank/DDBJ whole genome shotgun (WGS) entry which is preliminary data.</text>
</comment>